<evidence type="ECO:0000256" key="1">
    <source>
        <dbReference type="SAM" id="MobiDB-lite"/>
    </source>
</evidence>
<feature type="region of interest" description="Disordered" evidence="1">
    <location>
        <begin position="485"/>
        <end position="540"/>
    </location>
</feature>
<evidence type="ECO:0000313" key="2">
    <source>
        <dbReference type="EMBL" id="CAJ0594876.1"/>
    </source>
</evidence>
<feature type="compositionally biased region" description="Pro residues" evidence="1">
    <location>
        <begin position="209"/>
        <end position="224"/>
    </location>
</feature>
<feature type="compositionally biased region" description="Basic and acidic residues" evidence="1">
    <location>
        <begin position="493"/>
        <end position="502"/>
    </location>
</feature>
<dbReference type="Proteomes" id="UP001176961">
    <property type="component" value="Unassembled WGS sequence"/>
</dbReference>
<organism evidence="2 3">
    <name type="scientific">Cylicocyclus nassatus</name>
    <name type="common">Nematode worm</name>
    <dbReference type="NCBI Taxonomy" id="53992"/>
    <lineage>
        <taxon>Eukaryota</taxon>
        <taxon>Metazoa</taxon>
        <taxon>Ecdysozoa</taxon>
        <taxon>Nematoda</taxon>
        <taxon>Chromadorea</taxon>
        <taxon>Rhabditida</taxon>
        <taxon>Rhabditina</taxon>
        <taxon>Rhabditomorpha</taxon>
        <taxon>Strongyloidea</taxon>
        <taxon>Strongylidae</taxon>
        <taxon>Cylicocyclus</taxon>
    </lineage>
</organism>
<name>A0AA36M1U4_CYLNA</name>
<feature type="compositionally biased region" description="Pro residues" evidence="1">
    <location>
        <begin position="83"/>
        <end position="92"/>
    </location>
</feature>
<feature type="compositionally biased region" description="Polar residues" evidence="1">
    <location>
        <begin position="400"/>
        <end position="412"/>
    </location>
</feature>
<proteinExistence type="predicted"/>
<dbReference type="EMBL" id="CATQJL010000112">
    <property type="protein sequence ID" value="CAJ0594876.1"/>
    <property type="molecule type" value="Genomic_DNA"/>
</dbReference>
<feature type="compositionally biased region" description="Pro residues" evidence="1">
    <location>
        <begin position="101"/>
        <end position="140"/>
    </location>
</feature>
<feature type="compositionally biased region" description="Polar residues" evidence="1">
    <location>
        <begin position="381"/>
        <end position="391"/>
    </location>
</feature>
<reference evidence="2" key="1">
    <citation type="submission" date="2023-07" db="EMBL/GenBank/DDBJ databases">
        <authorList>
            <consortium name="CYATHOMIX"/>
        </authorList>
    </citation>
    <scope>NUCLEOTIDE SEQUENCE</scope>
    <source>
        <strain evidence="2">N/A</strain>
    </source>
</reference>
<accession>A0AA36M1U4</accession>
<comment type="caution">
    <text evidence="2">The sequence shown here is derived from an EMBL/GenBank/DDBJ whole genome shotgun (WGS) entry which is preliminary data.</text>
</comment>
<protein>
    <submittedName>
        <fullName evidence="2">Uncharacterized protein</fullName>
    </submittedName>
</protein>
<gene>
    <name evidence="2" type="ORF">CYNAS_LOCUS6859</name>
</gene>
<keyword evidence="3" id="KW-1185">Reference proteome</keyword>
<feature type="compositionally biased region" description="Basic and acidic residues" evidence="1">
    <location>
        <begin position="58"/>
        <end position="73"/>
    </location>
</feature>
<feature type="region of interest" description="Disordered" evidence="1">
    <location>
        <begin position="348"/>
        <end position="418"/>
    </location>
</feature>
<dbReference type="AlphaFoldDB" id="A0AA36M1U4"/>
<sequence length="860" mass="92068">MIILFLLIPMVMALRKELIRPPGMYPPEELSNKVPTMPRNPYQSNSDDVGSMDYQFYYEKDPKDSFKQKKQEDVVFVNNGPPLGNPNPPGPPRYINESPRSPAPPPPMVAAPLPPAAVLAPPPAVAAPPPTSPPSSFPPDPQRRLIPLGATYPSEPEFSYEGNISDGPTPPGGAAPATSPHDSRDIGWTPVPKVLRGSNDQAQEKLNGPPEPPPAREPIAPPSAPILKSDGGGGDSSLFYDSSNGGDPADKILGRSKSPDYVPNATGEHRAGHRPSASPYTPNASTPYDPLGAGETETGYPGQGPENDGDQLERRQDKHHLRVGKINESSSHDHKMKVFETKLQSDVDALTGEEGNPVGATLEETKIPTVRVSMTPESMERQPSQTNQSSPDDTDIFKQLSENPTESQQNRKGNGLDDVDTLQAGNKCCPCCRDAEGPQGRGQDFSRKSINDGLSEITAIGDRIESSSSLRSSNTGPHVLKQITLTSHGAIRGNEDDFESKVGRIGSTPLASKMTPRSGLPEGAQLTSLGDLGPSQGGTYGAQQPLVSVSVQQRLIPSSATSSYAIPSLPFSQPQSSPQLPLSLPSPQFTSQYSAPALGYSGGGPIGASSFGGFGGCPCPVPQQPCCAPVQPCCIRPLPCCPAPPPMQCCPQPPVCCQPPPCCPPPPPPVIPTIPTCFRPCPSCPCRRRLHRSLRMKRSPGLNRGCQQCTAAGQPKLTARMKRQANCRACDNSLASIFAPLSTASSCSSCKRSDHYAARVKRMGCLPCGGRKKRDVEEEHYRRVKRTLGCMPCSGRKKRSPMQSNCKQCSNLGQVFQRFKRTIVEDTIYGSCDKSCCDYTRCNEVSGGRALVSRSAVLKH</sequence>
<feature type="region of interest" description="Disordered" evidence="1">
    <location>
        <begin position="29"/>
        <end position="335"/>
    </location>
</feature>
<evidence type="ECO:0000313" key="3">
    <source>
        <dbReference type="Proteomes" id="UP001176961"/>
    </source>
</evidence>